<dbReference type="InterPro" id="IPR036397">
    <property type="entry name" value="RNaseH_sf"/>
</dbReference>
<dbReference type="AlphaFoldDB" id="A0A3Q0EVU6"/>
<evidence type="ECO:0000259" key="2">
    <source>
        <dbReference type="PROSITE" id="PS50994"/>
    </source>
</evidence>
<dbReference type="SUPFAM" id="SSF53098">
    <property type="entry name" value="Ribonuclease H-like"/>
    <property type="match status" value="2"/>
</dbReference>
<accession>A0A3Q0EVU6</accession>
<sequence length="887" mass="101280">MPGIHPDIISHKLSIFRDARPVAQKKRRLGSEKRQAVDEEVQKLLDAGFIREVKYTTWLANVVLVKKSNDTDALSRQRKNRFHYRTRLPFGLKNAGATYQRLMDKVFENQIGRCMEVYVDDMVRRSHSLEDHVKDLEEVLGQVRKYGMRLNPAKCTFGVNAGRFLWFMLTDRGIEANPDKCKAILEMRNPNSLKEIQRLVGRLTSLSRFIPKLAEKIKPILKLMRKNTPEGWNDECEEAFKGVKEILNVQPVMGRPDPGHALHIFLAVTDTAINAALIQEEPQFKLVYFVSRSLKETEVRYQKLEKVALSLLYVARRLRPYFQGYQVIVRTDYPIAKILRKPDLAGRMIGWSVELSEFGLQYEPRGLVKGQHLAEFVVELPYTILTHAWKLYVDGSTCKAGGGARIVLVGPNDMIVEQSIIFKFKASNNQAEYEALIAGMELARDVGADNLACYTDSQVVEGHMNGSYQVKDDYLLRYFHKAKQLQTRFGEFTITHVPREQNTRADRLSKLANGKEKGVLNSVIRQVLSKPIVGCYAISSPTSSNKQICWKDEIIRLIRRQDEGHNLQVEETKKISRYCLIGEDLYRRGYVTPMMKCLSMEEASYVLRELHHGICGRHTGGRALKARVLRAGFFWPTLEHDCLSFLQKCISCQKHDNVFHAPASELHNIFSPWPFAQWGMDIVGSFPLGQSQKKFLLVAVDYFTKWVEAEPLAIISTAQVKRFIWRLICRFGLPKTIITDNGRQFIDKRLQSFYKELGITSITSSVEHPQTNGQAEAANKIIVNELKKRLGEAKGGWVDEIDHVLWGYRCSPHGSTGESPFNLTYGTDAVLPVEVGEPTVRRQLSDMTINNEQLRSNLDVIDERRHVPAIKNEAYKRLVARRGSSLA</sequence>
<dbReference type="Pfam" id="PF00665">
    <property type="entry name" value="rve"/>
    <property type="match status" value="1"/>
</dbReference>
<protein>
    <submittedName>
        <fullName evidence="4">Uncharacterized protein LOC106758383</fullName>
    </submittedName>
</protein>
<dbReference type="Pfam" id="PF17921">
    <property type="entry name" value="Integrase_H2C2"/>
    <property type="match status" value="1"/>
</dbReference>
<dbReference type="KEGG" id="vra:106758383"/>
<name>A0A3Q0EVU6_VIGRR</name>
<gene>
    <name evidence="4" type="primary">LOC106758383</name>
</gene>
<dbReference type="Gene3D" id="3.30.420.10">
    <property type="entry name" value="Ribonuclease H-like superfamily/Ribonuclease H"/>
    <property type="match status" value="2"/>
</dbReference>
<proteinExistence type="predicted"/>
<dbReference type="InterPro" id="IPR043502">
    <property type="entry name" value="DNA/RNA_pol_sf"/>
</dbReference>
<dbReference type="InterPro" id="IPR001584">
    <property type="entry name" value="Integrase_cat-core"/>
</dbReference>
<feature type="domain" description="Integrase catalytic" evidence="2">
    <location>
        <begin position="670"/>
        <end position="828"/>
    </location>
</feature>
<dbReference type="InterPro" id="IPR043128">
    <property type="entry name" value="Rev_trsase/Diguanyl_cyclase"/>
</dbReference>
<dbReference type="Gene3D" id="3.30.70.270">
    <property type="match status" value="2"/>
</dbReference>
<dbReference type="InterPro" id="IPR041588">
    <property type="entry name" value="Integrase_H2C2"/>
</dbReference>
<dbReference type="PANTHER" id="PTHR48475">
    <property type="entry name" value="RIBONUCLEASE H"/>
    <property type="match status" value="1"/>
</dbReference>
<feature type="domain" description="RNase H type-1" evidence="1">
    <location>
        <begin position="385"/>
        <end position="514"/>
    </location>
</feature>
<dbReference type="RefSeq" id="XP_022635880.1">
    <property type="nucleotide sequence ID" value="XM_022780159.1"/>
</dbReference>
<dbReference type="GO" id="GO:0004523">
    <property type="term" value="F:RNA-DNA hybrid ribonuclease activity"/>
    <property type="evidence" value="ECO:0007669"/>
    <property type="project" value="InterPro"/>
</dbReference>
<dbReference type="SUPFAM" id="SSF56672">
    <property type="entry name" value="DNA/RNA polymerases"/>
    <property type="match status" value="1"/>
</dbReference>
<reference evidence="4" key="2">
    <citation type="submission" date="2025-08" db="UniProtKB">
        <authorList>
            <consortium name="RefSeq"/>
        </authorList>
    </citation>
    <scope>IDENTIFICATION</scope>
    <source>
        <tissue evidence="4">Leaf</tissue>
    </source>
</reference>
<dbReference type="OrthoDB" id="101614at2759"/>
<dbReference type="InterPro" id="IPR041577">
    <property type="entry name" value="RT_RNaseH_2"/>
</dbReference>
<dbReference type="STRING" id="3916.A0A3Q0EVU6"/>
<dbReference type="CDD" id="cd09279">
    <property type="entry name" value="RNase_HI_like"/>
    <property type="match status" value="1"/>
</dbReference>
<dbReference type="Gene3D" id="1.10.340.70">
    <property type="match status" value="1"/>
</dbReference>
<dbReference type="PROSITE" id="PS50994">
    <property type="entry name" value="INTEGRASE"/>
    <property type="match status" value="1"/>
</dbReference>
<dbReference type="GO" id="GO:0003676">
    <property type="term" value="F:nucleic acid binding"/>
    <property type="evidence" value="ECO:0007669"/>
    <property type="project" value="InterPro"/>
</dbReference>
<dbReference type="Pfam" id="PF17919">
    <property type="entry name" value="RT_RNaseH_2"/>
    <property type="match status" value="1"/>
</dbReference>
<evidence type="ECO:0000259" key="1">
    <source>
        <dbReference type="PROSITE" id="PS50879"/>
    </source>
</evidence>
<dbReference type="Pfam" id="PF13456">
    <property type="entry name" value="RVT_3"/>
    <property type="match status" value="1"/>
</dbReference>
<dbReference type="Gene3D" id="3.10.10.10">
    <property type="entry name" value="HIV Type 1 Reverse Transcriptase, subunit A, domain 1"/>
    <property type="match status" value="1"/>
</dbReference>
<dbReference type="Pfam" id="PF00078">
    <property type="entry name" value="RVT_1"/>
    <property type="match status" value="1"/>
</dbReference>
<evidence type="ECO:0000313" key="4">
    <source>
        <dbReference type="RefSeq" id="XP_022635880.1"/>
    </source>
</evidence>
<dbReference type="CDD" id="cd01647">
    <property type="entry name" value="RT_LTR"/>
    <property type="match status" value="1"/>
</dbReference>
<reference evidence="3" key="1">
    <citation type="journal article" date="2014" name="Nat. Commun.">
        <title>Genome sequence of mungbean and insights into evolution within Vigna species.</title>
        <authorList>
            <person name="Kang Y.J."/>
            <person name="Kim S.K."/>
            <person name="Kim M.Y."/>
            <person name="Lestari P."/>
            <person name="Kim K.H."/>
            <person name="Ha B.K."/>
            <person name="Jun T.H."/>
            <person name="Hwang W.J."/>
            <person name="Lee T."/>
            <person name="Lee J."/>
            <person name="Shim S."/>
            <person name="Yoon M.Y."/>
            <person name="Jang Y.E."/>
            <person name="Han K.S."/>
            <person name="Taeprayoon P."/>
            <person name="Yoon N."/>
            <person name="Somta P."/>
            <person name="Tanya P."/>
            <person name="Kim K.S."/>
            <person name="Gwag J.G."/>
            <person name="Moon J.K."/>
            <person name="Lee Y.H."/>
            <person name="Park B.S."/>
            <person name="Bombarely A."/>
            <person name="Doyle J.J."/>
            <person name="Jackson S.A."/>
            <person name="Schafleitner R."/>
            <person name="Srinives P."/>
            <person name="Varshney R.K."/>
            <person name="Lee S.H."/>
        </authorList>
    </citation>
    <scope>NUCLEOTIDE SEQUENCE [LARGE SCALE GENOMIC DNA]</scope>
    <source>
        <strain evidence="3">cv. VC1973A</strain>
    </source>
</reference>
<dbReference type="InterPro" id="IPR002156">
    <property type="entry name" value="RNaseH_domain"/>
</dbReference>
<dbReference type="PANTHER" id="PTHR48475:SF2">
    <property type="entry name" value="RIBONUCLEASE H"/>
    <property type="match status" value="1"/>
</dbReference>
<organism evidence="3 4">
    <name type="scientific">Vigna radiata var. radiata</name>
    <name type="common">Mung bean</name>
    <name type="synonym">Phaseolus aureus</name>
    <dbReference type="NCBI Taxonomy" id="3916"/>
    <lineage>
        <taxon>Eukaryota</taxon>
        <taxon>Viridiplantae</taxon>
        <taxon>Streptophyta</taxon>
        <taxon>Embryophyta</taxon>
        <taxon>Tracheophyta</taxon>
        <taxon>Spermatophyta</taxon>
        <taxon>Magnoliopsida</taxon>
        <taxon>eudicotyledons</taxon>
        <taxon>Gunneridae</taxon>
        <taxon>Pentapetalae</taxon>
        <taxon>rosids</taxon>
        <taxon>fabids</taxon>
        <taxon>Fabales</taxon>
        <taxon>Fabaceae</taxon>
        <taxon>Papilionoideae</taxon>
        <taxon>50 kb inversion clade</taxon>
        <taxon>NPAAA clade</taxon>
        <taxon>indigoferoid/millettioid clade</taxon>
        <taxon>Phaseoleae</taxon>
        <taxon>Vigna</taxon>
    </lineage>
</organism>
<dbReference type="PROSITE" id="PS50879">
    <property type="entry name" value="RNASE_H_1"/>
    <property type="match status" value="1"/>
</dbReference>
<dbReference type="Proteomes" id="UP000087766">
    <property type="component" value="Chromosome 4"/>
</dbReference>
<dbReference type="InterPro" id="IPR012337">
    <property type="entry name" value="RNaseH-like_sf"/>
</dbReference>
<dbReference type="InterPro" id="IPR000477">
    <property type="entry name" value="RT_dom"/>
</dbReference>
<dbReference type="GeneID" id="106758383"/>
<dbReference type="GO" id="GO:0015074">
    <property type="term" value="P:DNA integration"/>
    <property type="evidence" value="ECO:0007669"/>
    <property type="project" value="InterPro"/>
</dbReference>
<keyword evidence="3" id="KW-1185">Reference proteome</keyword>
<evidence type="ECO:0000313" key="3">
    <source>
        <dbReference type="Proteomes" id="UP000087766"/>
    </source>
</evidence>